<dbReference type="GeneID" id="106555349"/>
<dbReference type="RefSeq" id="XP_013929655.1">
    <property type="nucleotide sequence ID" value="XM_014074180.1"/>
</dbReference>
<sequence length="105" mass="11862">MPKPSGSDSMDGGQQVEEDASPSPRLSGCRPPTAETRKKKFPRQGKRRITRKSSEHSDPEKRRTLEHYLNLKSSGWVPDGSGKWVKDENVEFDSDEEEPPEFPPP</sequence>
<dbReference type="PANTHER" id="PTHR32297">
    <property type="entry name" value="SODIUM CHANNEL MODIFIER 1"/>
    <property type="match status" value="1"/>
</dbReference>
<accession>A0A6I9Z1E2</accession>
<dbReference type="OrthoDB" id="1924550at2759"/>
<evidence type="ECO:0000313" key="4">
    <source>
        <dbReference type="RefSeq" id="XP_013929655.1"/>
    </source>
</evidence>
<organism evidence="3 4">
    <name type="scientific">Thamnophis sirtalis</name>
    <dbReference type="NCBI Taxonomy" id="35019"/>
    <lineage>
        <taxon>Eukaryota</taxon>
        <taxon>Metazoa</taxon>
        <taxon>Chordata</taxon>
        <taxon>Craniata</taxon>
        <taxon>Vertebrata</taxon>
        <taxon>Euteleostomi</taxon>
        <taxon>Lepidosauria</taxon>
        <taxon>Squamata</taxon>
        <taxon>Bifurcata</taxon>
        <taxon>Unidentata</taxon>
        <taxon>Episquamata</taxon>
        <taxon>Toxicofera</taxon>
        <taxon>Serpentes</taxon>
        <taxon>Colubroidea</taxon>
        <taxon>Colubridae</taxon>
        <taxon>Natricinae</taxon>
        <taxon>Thamnophis</taxon>
    </lineage>
</organism>
<dbReference type="GO" id="GO:0008380">
    <property type="term" value="P:RNA splicing"/>
    <property type="evidence" value="ECO:0007669"/>
    <property type="project" value="InterPro"/>
</dbReference>
<gene>
    <name evidence="4" type="primary">SCNM1</name>
</gene>
<evidence type="ECO:0000313" key="3">
    <source>
        <dbReference type="Proteomes" id="UP000504617"/>
    </source>
</evidence>
<evidence type="ECO:0000256" key="1">
    <source>
        <dbReference type="SAM" id="MobiDB-lite"/>
    </source>
</evidence>
<evidence type="ECO:0000259" key="2">
    <source>
        <dbReference type="Pfam" id="PF15805"/>
    </source>
</evidence>
<proteinExistence type="predicted"/>
<dbReference type="CTD" id="79005"/>
<dbReference type="InterPro" id="IPR031625">
    <property type="entry name" value="SCNM1_acidic"/>
</dbReference>
<feature type="compositionally biased region" description="Basic and acidic residues" evidence="1">
    <location>
        <begin position="52"/>
        <end position="66"/>
    </location>
</feature>
<feature type="compositionally biased region" description="Basic residues" evidence="1">
    <location>
        <begin position="37"/>
        <end position="51"/>
    </location>
</feature>
<reference evidence="4" key="1">
    <citation type="submission" date="2025-08" db="UniProtKB">
        <authorList>
            <consortium name="RefSeq"/>
        </authorList>
    </citation>
    <scope>IDENTIFICATION</scope>
    <source>
        <tissue evidence="4">Skeletal muscle</tissue>
    </source>
</reference>
<dbReference type="GO" id="GO:0005634">
    <property type="term" value="C:nucleus"/>
    <property type="evidence" value="ECO:0007669"/>
    <property type="project" value="TreeGrafter"/>
</dbReference>
<keyword evidence="4" id="KW-0407">Ion channel</keyword>
<dbReference type="PANTHER" id="PTHR32297:SF1">
    <property type="entry name" value="SODIUM CHANNEL MODIFIER 1"/>
    <property type="match status" value="1"/>
</dbReference>
<keyword evidence="4" id="KW-0813">Transport</keyword>
<dbReference type="AlphaFoldDB" id="A0A6I9Z1E2"/>
<feature type="compositionally biased region" description="Acidic residues" evidence="1">
    <location>
        <begin position="90"/>
        <end position="105"/>
    </location>
</feature>
<keyword evidence="4" id="KW-0406">Ion transport</keyword>
<dbReference type="InterPro" id="IPR033570">
    <property type="entry name" value="SCNM1"/>
</dbReference>
<dbReference type="KEGG" id="tsr:106555349"/>
<dbReference type="GO" id="GO:0034220">
    <property type="term" value="P:monoatomic ion transmembrane transport"/>
    <property type="evidence" value="ECO:0007669"/>
    <property type="project" value="UniProtKB-KW"/>
</dbReference>
<protein>
    <submittedName>
        <fullName evidence="4">Sodium channel modifier 1</fullName>
    </submittedName>
</protein>
<feature type="domain" description="Sodium channel modifier 1 acidic C-terminal" evidence="2">
    <location>
        <begin position="59"/>
        <end position="104"/>
    </location>
</feature>
<feature type="region of interest" description="Disordered" evidence="1">
    <location>
        <begin position="1"/>
        <end position="105"/>
    </location>
</feature>
<name>A0A6I9Z1E2_9SAUR</name>
<dbReference type="Pfam" id="PF15805">
    <property type="entry name" value="SCNM1_acidic"/>
    <property type="match status" value="1"/>
</dbReference>
<keyword evidence="3" id="KW-1185">Reference proteome</keyword>
<dbReference type="Proteomes" id="UP000504617">
    <property type="component" value="Unplaced"/>
</dbReference>